<dbReference type="OrthoDB" id="7584869at2"/>
<feature type="transmembrane region" description="Helical" evidence="6">
    <location>
        <begin position="349"/>
        <end position="371"/>
    </location>
</feature>
<feature type="transmembrane region" description="Helical" evidence="6">
    <location>
        <begin position="50"/>
        <end position="71"/>
    </location>
</feature>
<protein>
    <submittedName>
        <fullName evidence="8">Maltose/moltooligosaccharide transporter</fullName>
    </submittedName>
</protein>
<evidence type="ECO:0000256" key="6">
    <source>
        <dbReference type="SAM" id="Phobius"/>
    </source>
</evidence>
<dbReference type="AlphaFoldDB" id="A0A316E4X5"/>
<keyword evidence="5 6" id="KW-0472">Membrane</keyword>
<feature type="transmembrane region" description="Helical" evidence="6">
    <location>
        <begin position="250"/>
        <end position="267"/>
    </location>
</feature>
<dbReference type="SUPFAM" id="SSF103473">
    <property type="entry name" value="MFS general substrate transporter"/>
    <property type="match status" value="1"/>
</dbReference>
<keyword evidence="9" id="KW-1185">Reference proteome</keyword>
<evidence type="ECO:0000256" key="4">
    <source>
        <dbReference type="ARBA" id="ARBA00022989"/>
    </source>
</evidence>
<keyword evidence="4 6" id="KW-1133">Transmembrane helix</keyword>
<feature type="transmembrane region" description="Helical" evidence="6">
    <location>
        <begin position="105"/>
        <end position="126"/>
    </location>
</feature>
<dbReference type="Proteomes" id="UP000245489">
    <property type="component" value="Unassembled WGS sequence"/>
</dbReference>
<feature type="transmembrane region" description="Helical" evidence="6">
    <location>
        <begin position="83"/>
        <end position="99"/>
    </location>
</feature>
<feature type="transmembrane region" description="Helical" evidence="6">
    <location>
        <begin position="325"/>
        <end position="343"/>
    </location>
</feature>
<keyword evidence="2" id="KW-0813">Transport</keyword>
<evidence type="ECO:0000259" key="7">
    <source>
        <dbReference type="PROSITE" id="PS50850"/>
    </source>
</evidence>
<evidence type="ECO:0000313" key="9">
    <source>
        <dbReference type="Proteomes" id="UP000245489"/>
    </source>
</evidence>
<evidence type="ECO:0000256" key="1">
    <source>
        <dbReference type="ARBA" id="ARBA00004141"/>
    </source>
</evidence>
<feature type="transmembrane region" description="Helical" evidence="6">
    <location>
        <begin position="147"/>
        <end position="171"/>
    </location>
</feature>
<dbReference type="InterPro" id="IPR020846">
    <property type="entry name" value="MFS_dom"/>
</dbReference>
<dbReference type="GO" id="GO:0022857">
    <property type="term" value="F:transmembrane transporter activity"/>
    <property type="evidence" value="ECO:0007669"/>
    <property type="project" value="InterPro"/>
</dbReference>
<evidence type="ECO:0000256" key="3">
    <source>
        <dbReference type="ARBA" id="ARBA00022692"/>
    </source>
</evidence>
<comment type="subcellular location">
    <subcellularLocation>
        <location evidence="1">Membrane</location>
        <topology evidence="1">Multi-pass membrane protein</topology>
    </subcellularLocation>
</comment>
<dbReference type="PANTHER" id="PTHR19432:SF35">
    <property type="entry name" value="SOLUTE CARRIER FAMILY 45 MEMBER 3 ISOFORM X1"/>
    <property type="match status" value="1"/>
</dbReference>
<gene>
    <name evidence="8" type="ORF">LV89_02762</name>
</gene>
<dbReference type="RefSeq" id="WP_109743487.1">
    <property type="nucleotide sequence ID" value="NZ_QGGO01000014.1"/>
</dbReference>
<dbReference type="InterPro" id="IPR036259">
    <property type="entry name" value="MFS_trans_sf"/>
</dbReference>
<dbReference type="Pfam" id="PF07690">
    <property type="entry name" value="MFS_1"/>
    <property type="match status" value="1"/>
</dbReference>
<dbReference type="EMBL" id="QGGO01000014">
    <property type="protein sequence ID" value="PWK25136.1"/>
    <property type="molecule type" value="Genomic_DNA"/>
</dbReference>
<dbReference type="GO" id="GO:0016020">
    <property type="term" value="C:membrane"/>
    <property type="evidence" value="ECO:0007669"/>
    <property type="project" value="UniProtKB-SubCell"/>
</dbReference>
<comment type="caution">
    <text evidence="8">The sequence shown here is derived from an EMBL/GenBank/DDBJ whole genome shotgun (WGS) entry which is preliminary data.</text>
</comment>
<feature type="transmembrane region" description="Helical" evidence="6">
    <location>
        <begin position="12"/>
        <end position="30"/>
    </location>
</feature>
<evidence type="ECO:0000256" key="5">
    <source>
        <dbReference type="ARBA" id="ARBA00023136"/>
    </source>
</evidence>
<feature type="transmembrane region" description="Helical" evidence="6">
    <location>
        <begin position="383"/>
        <end position="410"/>
    </location>
</feature>
<feature type="domain" description="Major facilitator superfamily (MFS) profile" evidence="7">
    <location>
        <begin position="246"/>
        <end position="444"/>
    </location>
</feature>
<dbReference type="PROSITE" id="PS50850">
    <property type="entry name" value="MFS"/>
    <property type="match status" value="1"/>
</dbReference>
<evidence type="ECO:0000313" key="8">
    <source>
        <dbReference type="EMBL" id="PWK25136.1"/>
    </source>
</evidence>
<evidence type="ECO:0000256" key="2">
    <source>
        <dbReference type="ARBA" id="ARBA00022448"/>
    </source>
</evidence>
<keyword evidence="3 6" id="KW-0812">Transmembrane</keyword>
<dbReference type="InterPro" id="IPR011701">
    <property type="entry name" value="MFS"/>
</dbReference>
<feature type="transmembrane region" description="Helical" evidence="6">
    <location>
        <begin position="416"/>
        <end position="436"/>
    </location>
</feature>
<dbReference type="Gene3D" id="1.20.1250.20">
    <property type="entry name" value="MFS general substrate transporter like domains"/>
    <property type="match status" value="2"/>
</dbReference>
<feature type="transmembrane region" description="Helical" evidence="6">
    <location>
        <begin position="191"/>
        <end position="209"/>
    </location>
</feature>
<organism evidence="8 9">
    <name type="scientific">Arcicella aurantiaca</name>
    <dbReference type="NCBI Taxonomy" id="591202"/>
    <lineage>
        <taxon>Bacteria</taxon>
        <taxon>Pseudomonadati</taxon>
        <taxon>Bacteroidota</taxon>
        <taxon>Cytophagia</taxon>
        <taxon>Cytophagales</taxon>
        <taxon>Flectobacillaceae</taxon>
        <taxon>Arcicella</taxon>
    </lineage>
</organism>
<feature type="transmembrane region" description="Helical" evidence="6">
    <location>
        <begin position="295"/>
        <end position="313"/>
    </location>
</feature>
<proteinExistence type="predicted"/>
<accession>A0A316E4X5</accession>
<sequence length="444" mass="48223">MTTINKPQLSLVQILNMSMGFLGIQFGFALQNGNASRILQTFGADVEHLSYFWLAAPLTGMIVQPIIGHYSDNTWGRFGRRKPFFLIGALLASIALIFMPNSSILAGVLPAVFVGAGILMIMDASFNVAMEPFRALVADNLSEKQNTLGFSVQTFLIGIGAVVGSALPKYLAEWGVDSTAAEGQVPDNVVYSFYVGALIFVAAILWTVLTTKEYSPEERKAMGFEEDTATHSLSDIFKDFSSMPVAMKQLGVVQFCSWIALFSMWVYSTPAIAHHIYGTAIDDHSSKAYQDAGNQVGYIFSIYNGVSAIYALMLPTIAAKIGKKLTHAVSLICGGLGLISIYFIQNPDLLPYCMIGVGMAWASILAMPYALLAGAIPLKKMGVYMGIFNFFITFPQIINGVFGGLIVKYVYGSNTIYALVFAGIFMVIGAFSVMFVKEQKSIHV</sequence>
<dbReference type="PANTHER" id="PTHR19432">
    <property type="entry name" value="SUGAR TRANSPORTER"/>
    <property type="match status" value="1"/>
</dbReference>
<reference evidence="8 9" key="1">
    <citation type="submission" date="2018-05" db="EMBL/GenBank/DDBJ databases">
        <title>Genomic Encyclopedia of Archaeal and Bacterial Type Strains, Phase II (KMG-II): from individual species to whole genera.</title>
        <authorList>
            <person name="Goeker M."/>
        </authorList>
    </citation>
    <scope>NUCLEOTIDE SEQUENCE [LARGE SCALE GENOMIC DNA]</scope>
    <source>
        <strain evidence="8 9">DSM 22214</strain>
    </source>
</reference>
<name>A0A316E4X5_9BACT</name>